<dbReference type="InterPro" id="IPR050565">
    <property type="entry name" value="LYPA1-2/EST-like"/>
</dbReference>
<comment type="catalytic activity">
    <reaction evidence="9">
        <text>S-hexadecanoyl-L-cysteinyl-[protein] + H2O = L-cysteinyl-[protein] + hexadecanoate + H(+)</text>
        <dbReference type="Rhea" id="RHEA:19233"/>
        <dbReference type="Rhea" id="RHEA-COMP:10131"/>
        <dbReference type="Rhea" id="RHEA-COMP:11032"/>
        <dbReference type="ChEBI" id="CHEBI:7896"/>
        <dbReference type="ChEBI" id="CHEBI:15377"/>
        <dbReference type="ChEBI" id="CHEBI:15378"/>
        <dbReference type="ChEBI" id="CHEBI:29950"/>
        <dbReference type="ChEBI" id="CHEBI:74151"/>
        <dbReference type="EC" id="3.1.2.22"/>
    </reaction>
</comment>
<dbReference type="SUPFAM" id="SSF53474">
    <property type="entry name" value="alpha/beta-Hydrolases"/>
    <property type="match status" value="1"/>
</dbReference>
<evidence type="ECO:0000259" key="10">
    <source>
        <dbReference type="Pfam" id="PF02230"/>
    </source>
</evidence>
<evidence type="ECO:0000256" key="1">
    <source>
        <dbReference type="ARBA" id="ARBA00006499"/>
    </source>
</evidence>
<keyword evidence="4" id="KW-0719">Serine esterase</keyword>
<evidence type="ECO:0000256" key="3">
    <source>
        <dbReference type="ARBA" id="ARBA00014923"/>
    </source>
</evidence>
<evidence type="ECO:0000256" key="7">
    <source>
        <dbReference type="ARBA" id="ARBA00029392"/>
    </source>
</evidence>
<dbReference type="GO" id="GO:0008474">
    <property type="term" value="F:palmitoyl-(protein) hydrolase activity"/>
    <property type="evidence" value="ECO:0007669"/>
    <property type="project" value="UniProtKB-EC"/>
</dbReference>
<evidence type="ECO:0000256" key="2">
    <source>
        <dbReference type="ARBA" id="ARBA00012423"/>
    </source>
</evidence>
<feature type="domain" description="Phospholipase/carboxylesterase/thioesterase" evidence="10">
    <location>
        <begin position="24"/>
        <end position="230"/>
    </location>
</feature>
<evidence type="ECO:0000256" key="9">
    <source>
        <dbReference type="ARBA" id="ARBA00047337"/>
    </source>
</evidence>
<comment type="similarity">
    <text evidence="1">Belongs to the AB hydrolase superfamily. AB hydrolase 2 family.</text>
</comment>
<sequence>MADLKYDEIDPIVLPAKEPPLIPEHGAVVVFLHGLGSKAEEWTALASRLSAAHPHITLHLPTAPYNPLPDKKAWFPPLFSGAVPPASRPSPYPHDALPPLLATVSYLDALLTRIASHSIPPNRIVLAGFSQGGIVSLLHLLTSAEFSGKLAGVASLCGYLPVKGQVQGLRTERDLPEKVGMCPLFLGQGGEDQWVPAWMWEDTVAGVREFGVGEGLEERVYAGGHQIGEEMEGDLVAWVGKVLPKLE</sequence>
<dbReference type="PANTHER" id="PTHR10655">
    <property type="entry name" value="LYSOPHOSPHOLIPASE-RELATED"/>
    <property type="match status" value="1"/>
</dbReference>
<evidence type="ECO:0000256" key="4">
    <source>
        <dbReference type="ARBA" id="ARBA00022487"/>
    </source>
</evidence>
<dbReference type="PANTHER" id="PTHR10655:SF17">
    <property type="entry name" value="LYSOPHOSPHOLIPASE-LIKE PROTEIN 1"/>
    <property type="match status" value="1"/>
</dbReference>
<dbReference type="GO" id="GO:0006631">
    <property type="term" value="P:fatty acid metabolic process"/>
    <property type="evidence" value="ECO:0007669"/>
    <property type="project" value="UniProtKB-KW"/>
</dbReference>
<dbReference type="EMBL" id="NHZQ01000138">
    <property type="protein sequence ID" value="PSK50403.1"/>
    <property type="molecule type" value="Genomic_DNA"/>
</dbReference>
<dbReference type="STRING" id="40998.A0A2P7ZQE0"/>
<evidence type="ECO:0000313" key="11">
    <source>
        <dbReference type="EMBL" id="PSK50403.1"/>
    </source>
</evidence>
<comment type="function">
    <text evidence="7">Hydrolyzes fatty acids from S-acylated cysteine residues in proteins with a strong preference for palmitoylated G-alpha proteins over other acyl substrates. Mediates the deacylation of G-alpha proteins such as GPA1 in vivo, but has weak or no activity toward palmitoylated Ras proteins. Has weak lysophospholipase activity in vitro; however such activity may not exist in vivo.</text>
</comment>
<dbReference type="OrthoDB" id="2418081at2759"/>
<keyword evidence="6" id="KW-0443">Lipid metabolism</keyword>
<protein>
    <recommendedName>
        <fullName evidence="3">Acyl-protein thioesterase 1</fullName>
        <ecNumber evidence="2">3.1.2.22</ecNumber>
    </recommendedName>
    <alternativeName>
        <fullName evidence="8">Palmitoyl-protein hydrolase</fullName>
    </alternativeName>
</protein>
<accession>A0A2P7ZQE0</accession>
<proteinExistence type="inferred from homology"/>
<dbReference type="Proteomes" id="UP000243723">
    <property type="component" value="Unassembled WGS sequence"/>
</dbReference>
<dbReference type="GO" id="GO:0005737">
    <property type="term" value="C:cytoplasm"/>
    <property type="evidence" value="ECO:0007669"/>
    <property type="project" value="TreeGrafter"/>
</dbReference>
<evidence type="ECO:0000256" key="6">
    <source>
        <dbReference type="ARBA" id="ARBA00022832"/>
    </source>
</evidence>
<dbReference type="EC" id="3.1.2.22" evidence="2"/>
<evidence type="ECO:0000256" key="8">
    <source>
        <dbReference type="ARBA" id="ARBA00031195"/>
    </source>
</evidence>
<dbReference type="GO" id="GO:0052689">
    <property type="term" value="F:carboxylic ester hydrolase activity"/>
    <property type="evidence" value="ECO:0007669"/>
    <property type="project" value="UniProtKB-KW"/>
</dbReference>
<gene>
    <name evidence="11" type="ORF">B9Z65_347</name>
</gene>
<name>A0A2P7ZQE0_9PEZI</name>
<dbReference type="AlphaFoldDB" id="A0A2P7ZQE0"/>
<comment type="caution">
    <text evidence="11">The sequence shown here is derived from an EMBL/GenBank/DDBJ whole genome shotgun (WGS) entry which is preliminary data.</text>
</comment>
<organism evidence="11 12">
    <name type="scientific">Elsinoe australis</name>
    <dbReference type="NCBI Taxonomy" id="40998"/>
    <lineage>
        <taxon>Eukaryota</taxon>
        <taxon>Fungi</taxon>
        <taxon>Dikarya</taxon>
        <taxon>Ascomycota</taxon>
        <taxon>Pezizomycotina</taxon>
        <taxon>Dothideomycetes</taxon>
        <taxon>Dothideomycetidae</taxon>
        <taxon>Myriangiales</taxon>
        <taxon>Elsinoaceae</taxon>
        <taxon>Elsinoe</taxon>
    </lineage>
</organism>
<dbReference type="InterPro" id="IPR029058">
    <property type="entry name" value="AB_hydrolase_fold"/>
</dbReference>
<evidence type="ECO:0000313" key="12">
    <source>
        <dbReference type="Proteomes" id="UP000243723"/>
    </source>
</evidence>
<dbReference type="InterPro" id="IPR003140">
    <property type="entry name" value="PLipase/COase/thioEstase"/>
</dbReference>
<reference evidence="11 12" key="1">
    <citation type="submission" date="2017-05" db="EMBL/GenBank/DDBJ databases">
        <title>Draft genome sequence of Elsinoe australis.</title>
        <authorList>
            <person name="Cheng Q."/>
        </authorList>
    </citation>
    <scope>NUCLEOTIDE SEQUENCE [LARGE SCALE GENOMIC DNA]</scope>
    <source>
        <strain evidence="11 12">NL1</strain>
    </source>
</reference>
<keyword evidence="6" id="KW-0276">Fatty acid metabolism</keyword>
<dbReference type="Gene3D" id="3.40.50.1820">
    <property type="entry name" value="alpha/beta hydrolase"/>
    <property type="match status" value="1"/>
</dbReference>
<evidence type="ECO:0000256" key="5">
    <source>
        <dbReference type="ARBA" id="ARBA00022801"/>
    </source>
</evidence>
<keyword evidence="12" id="KW-1185">Reference proteome</keyword>
<keyword evidence="5" id="KW-0378">Hydrolase</keyword>
<dbReference type="Pfam" id="PF02230">
    <property type="entry name" value="Abhydrolase_2"/>
    <property type="match status" value="1"/>
</dbReference>